<dbReference type="PROSITE" id="PS51257">
    <property type="entry name" value="PROKAR_LIPOPROTEIN"/>
    <property type="match status" value="1"/>
</dbReference>
<dbReference type="EMBL" id="AJAQ01000015">
    <property type="protein sequence ID" value="EOH94162.1"/>
    <property type="molecule type" value="Genomic_DNA"/>
</dbReference>
<evidence type="ECO:0000259" key="4">
    <source>
        <dbReference type="Pfam" id="PF02275"/>
    </source>
</evidence>
<dbReference type="SUPFAM" id="SSF56235">
    <property type="entry name" value="N-terminal nucleophile aminohydrolases (Ntn hydrolases)"/>
    <property type="match status" value="1"/>
</dbReference>
<dbReference type="PANTHER" id="PTHR35527">
    <property type="entry name" value="CHOLOYLGLYCINE HYDROLASE"/>
    <property type="match status" value="1"/>
</dbReference>
<dbReference type="Pfam" id="PF02275">
    <property type="entry name" value="CBAH"/>
    <property type="match status" value="1"/>
</dbReference>
<dbReference type="STRING" id="160454.RV10_GL003825"/>
<keyword evidence="6" id="KW-1185">Reference proteome</keyword>
<dbReference type="AlphaFoldDB" id="R2QCK8"/>
<dbReference type="PANTHER" id="PTHR35527:SF2">
    <property type="entry name" value="HYDROLASE"/>
    <property type="match status" value="1"/>
</dbReference>
<protein>
    <recommendedName>
        <fullName evidence="4">Choloylglycine hydrolase/NAAA C-terminal domain-containing protein</fullName>
    </recommendedName>
</protein>
<dbReference type="GO" id="GO:0016787">
    <property type="term" value="F:hydrolase activity"/>
    <property type="evidence" value="ECO:0007669"/>
    <property type="project" value="UniProtKB-KW"/>
</dbReference>
<dbReference type="eggNOG" id="COG3049">
    <property type="taxonomic scope" value="Bacteria"/>
</dbReference>
<gene>
    <name evidence="5" type="ORF">UAU_01897</name>
</gene>
<evidence type="ECO:0000256" key="2">
    <source>
        <dbReference type="ARBA" id="ARBA00022801"/>
    </source>
</evidence>
<dbReference type="InterPro" id="IPR029055">
    <property type="entry name" value="Ntn_hydrolases_N"/>
</dbReference>
<dbReference type="InterPro" id="IPR029132">
    <property type="entry name" value="CBAH/NAAA_C"/>
</dbReference>
<accession>R2QCK8</accession>
<feature type="chain" id="PRO_5039492140" description="Choloylglycine hydrolase/NAAA C-terminal domain-containing protein" evidence="3">
    <location>
        <begin position="32"/>
        <end position="370"/>
    </location>
</feature>
<evidence type="ECO:0000256" key="3">
    <source>
        <dbReference type="SAM" id="SignalP"/>
    </source>
</evidence>
<keyword evidence="3" id="KW-0732">Signal</keyword>
<feature type="domain" description="Choloylglycine hydrolase/NAAA C-terminal" evidence="4">
    <location>
        <begin position="115"/>
        <end position="282"/>
    </location>
</feature>
<dbReference type="Gene3D" id="3.60.60.10">
    <property type="entry name" value="Penicillin V Acylase, Chain A"/>
    <property type="match status" value="1"/>
</dbReference>
<proteinExistence type="inferred from homology"/>
<reference evidence="5 6" key="1">
    <citation type="submission" date="2013-02" db="EMBL/GenBank/DDBJ databases">
        <title>The Genome Sequence of Enterococcus pallens BAA-351.</title>
        <authorList>
            <consortium name="The Broad Institute Genome Sequencing Platform"/>
            <consortium name="The Broad Institute Genome Sequencing Center for Infectious Disease"/>
            <person name="Earl A.M."/>
            <person name="Gilmore M.S."/>
            <person name="Lebreton F."/>
            <person name="Walker B."/>
            <person name="Young S.K."/>
            <person name="Zeng Q."/>
            <person name="Gargeya S."/>
            <person name="Fitzgerald M."/>
            <person name="Haas B."/>
            <person name="Abouelleil A."/>
            <person name="Alvarado L."/>
            <person name="Arachchi H.M."/>
            <person name="Berlin A.M."/>
            <person name="Chapman S.B."/>
            <person name="Dewar J."/>
            <person name="Goldberg J."/>
            <person name="Griggs A."/>
            <person name="Gujja S."/>
            <person name="Hansen M."/>
            <person name="Howarth C."/>
            <person name="Imamovic A."/>
            <person name="Larimer J."/>
            <person name="McCowan C."/>
            <person name="Murphy C."/>
            <person name="Neiman D."/>
            <person name="Pearson M."/>
            <person name="Priest M."/>
            <person name="Roberts A."/>
            <person name="Saif S."/>
            <person name="Shea T."/>
            <person name="Sisk P."/>
            <person name="Sykes S."/>
            <person name="Wortman J."/>
            <person name="Nusbaum C."/>
            <person name="Birren B."/>
        </authorList>
    </citation>
    <scope>NUCLEOTIDE SEQUENCE [LARGE SCALE GENOMIC DNA]</scope>
    <source>
        <strain evidence="5 6">ATCC BAA-351</strain>
    </source>
</reference>
<dbReference type="Proteomes" id="UP000013782">
    <property type="component" value="Unassembled WGS sequence"/>
</dbReference>
<name>R2QCK8_9ENTE</name>
<dbReference type="PATRIC" id="fig|1158607.3.peg.1865"/>
<evidence type="ECO:0000256" key="1">
    <source>
        <dbReference type="ARBA" id="ARBA00006625"/>
    </source>
</evidence>
<dbReference type="RefSeq" id="WP_010756891.1">
    <property type="nucleotide sequence ID" value="NZ_ASWD01000001.1"/>
</dbReference>
<feature type="signal peptide" evidence="3">
    <location>
        <begin position="1"/>
        <end position="31"/>
    </location>
</feature>
<comment type="similarity">
    <text evidence="1">Belongs to the peptidase C59 family.</text>
</comment>
<evidence type="ECO:0000313" key="5">
    <source>
        <dbReference type="EMBL" id="EOH94162.1"/>
    </source>
</evidence>
<comment type="caution">
    <text evidence="5">The sequence shown here is derived from an EMBL/GenBank/DDBJ whole genome shotgun (WGS) entry which is preliminary data.</text>
</comment>
<evidence type="ECO:0000313" key="6">
    <source>
        <dbReference type="Proteomes" id="UP000013782"/>
    </source>
</evidence>
<dbReference type="InterPro" id="IPR052193">
    <property type="entry name" value="Peptidase_C59"/>
</dbReference>
<organism evidence="5 6">
    <name type="scientific">Enterococcus pallens ATCC BAA-351</name>
    <dbReference type="NCBI Taxonomy" id="1158607"/>
    <lineage>
        <taxon>Bacteria</taxon>
        <taxon>Bacillati</taxon>
        <taxon>Bacillota</taxon>
        <taxon>Bacilli</taxon>
        <taxon>Lactobacillales</taxon>
        <taxon>Enterococcaceae</taxon>
        <taxon>Enterococcus</taxon>
    </lineage>
</organism>
<dbReference type="HOGENOM" id="CLU_057333_0_0_9"/>
<keyword evidence="2" id="KW-0378">Hydrolase</keyword>
<sequence>MKEIRTILINRKKFKYCGFALFALLSLSACGNSSDVEKSAGNEQAQDKEQLISPTKKVTELEDGLSTVSFEGDYGFDTFLENGGASSDSAVVDFLSSELLGQVSGLAFTSNGFGCSTLSVKNNEGQQLFGRNFDWQKSNAQIVKVSPENGYRSISTVNLDFLDGYDNYLKLIPGEAKNIPVIYAPMDGMNEEGLTAAVLVIEDSDVINQTTEKPDLTTTTAIRLLLDKAATVDEAIALLEQYDMNSSMGLMVHFSLSDRSGKSVVVEYVDNQMIVTETPVVTNFYLAEGEKKGLGSQQSHERFEILSWQLEATPVMDEEQVKNALDSVSKDDFGEFESTEWSIVYNQTAGQVHYYHRENYDKRFIFELEK</sequence>